<dbReference type="EMBL" id="JYFN01000014">
    <property type="protein sequence ID" value="KJE23397.1"/>
    <property type="molecule type" value="Genomic_DNA"/>
</dbReference>
<reference evidence="3 4" key="2">
    <citation type="journal article" date="2016" name="Genome Announc.">
        <title>Permanent Draft Genome Sequences for Two Variants of Frankia sp. Strain CpI1, the First Frankia Strain Isolated from Root Nodules of Comptonia peregrina.</title>
        <authorList>
            <person name="Oshone R."/>
            <person name="Hurst S.G.IV."/>
            <person name="Abebe-Akele F."/>
            <person name="Simpson S."/>
            <person name="Morris K."/>
            <person name="Thomas W.K."/>
            <person name="Tisa L.S."/>
        </authorList>
    </citation>
    <scope>NUCLEOTIDE SEQUENCE [LARGE SCALE GENOMIC DNA]</scope>
    <source>
        <strain evidence="4">CpI1-S</strain>
    </source>
</reference>
<dbReference type="InterPro" id="IPR001845">
    <property type="entry name" value="HTH_ArsR_DNA-bd_dom"/>
</dbReference>
<dbReference type="InterPro" id="IPR011991">
    <property type="entry name" value="ArsR-like_HTH"/>
</dbReference>
<dbReference type="Proteomes" id="UP000032545">
    <property type="component" value="Unassembled WGS sequence"/>
</dbReference>
<dbReference type="PATRIC" id="fig|1502723.3.peg.1386"/>
<feature type="compositionally biased region" description="Basic and acidic residues" evidence="1">
    <location>
        <begin position="138"/>
        <end position="155"/>
    </location>
</feature>
<dbReference type="PANTHER" id="PTHR38600">
    <property type="entry name" value="TRANSCRIPTIONAL REGULATORY PROTEIN"/>
    <property type="match status" value="1"/>
</dbReference>
<dbReference type="NCBIfam" id="NF033788">
    <property type="entry name" value="HTH_metalloreg"/>
    <property type="match status" value="1"/>
</dbReference>
<name>A0A0D8BJ24_9ACTN</name>
<dbReference type="OrthoDB" id="9806976at2"/>
<dbReference type="AlphaFoldDB" id="A0A0D8BJ24"/>
<evidence type="ECO:0000313" key="3">
    <source>
        <dbReference type="EMBL" id="KJE23397.1"/>
    </source>
</evidence>
<keyword evidence="4" id="KW-1185">Reference proteome</keyword>
<reference evidence="4" key="1">
    <citation type="submission" date="2015-02" db="EMBL/GenBank/DDBJ databases">
        <title>Draft Genome of Frankia sp. CpI1-S.</title>
        <authorList>
            <person name="Oshone R.T."/>
            <person name="Ngom M."/>
            <person name="Ghodhbane-Gtari F."/>
            <person name="Gtari M."/>
            <person name="Morris K."/>
            <person name="Thomas K."/>
            <person name="Sen A."/>
            <person name="Tisa L.S."/>
        </authorList>
    </citation>
    <scope>NUCLEOTIDE SEQUENCE [LARGE SCALE GENOMIC DNA]</scope>
    <source>
        <strain evidence="4">CpI1-S</strain>
    </source>
</reference>
<dbReference type="GO" id="GO:0003700">
    <property type="term" value="F:DNA-binding transcription factor activity"/>
    <property type="evidence" value="ECO:0007669"/>
    <property type="project" value="InterPro"/>
</dbReference>
<proteinExistence type="predicted"/>
<comment type="caution">
    <text evidence="3">The sequence shown here is derived from an EMBL/GenBank/DDBJ whole genome shotgun (WGS) entry which is preliminary data.</text>
</comment>
<accession>A0A0D8BJ24</accession>
<protein>
    <submittedName>
        <fullName evidence="3">Putative transcriptional regulator</fullName>
    </submittedName>
</protein>
<feature type="domain" description="HTH arsR-type" evidence="2">
    <location>
        <begin position="3"/>
        <end position="97"/>
    </location>
</feature>
<evidence type="ECO:0000259" key="2">
    <source>
        <dbReference type="PROSITE" id="PS50987"/>
    </source>
</evidence>
<dbReference type="PRINTS" id="PR00778">
    <property type="entry name" value="HTHARSR"/>
</dbReference>
<dbReference type="InterPro" id="IPR036388">
    <property type="entry name" value="WH-like_DNA-bd_sf"/>
</dbReference>
<dbReference type="PROSITE" id="PS50987">
    <property type="entry name" value="HTH_ARSR_2"/>
    <property type="match status" value="1"/>
</dbReference>
<dbReference type="Pfam" id="PF12840">
    <property type="entry name" value="HTH_20"/>
    <property type="match status" value="1"/>
</dbReference>
<dbReference type="PANTHER" id="PTHR38600:SF2">
    <property type="entry name" value="SLL0088 PROTEIN"/>
    <property type="match status" value="1"/>
</dbReference>
<dbReference type="InterPro" id="IPR036390">
    <property type="entry name" value="WH_DNA-bd_sf"/>
</dbReference>
<dbReference type="CDD" id="cd00090">
    <property type="entry name" value="HTH_ARSR"/>
    <property type="match status" value="1"/>
</dbReference>
<evidence type="ECO:0000256" key="1">
    <source>
        <dbReference type="SAM" id="MobiDB-lite"/>
    </source>
</evidence>
<dbReference type="Gene3D" id="1.10.10.10">
    <property type="entry name" value="Winged helix-like DNA-binding domain superfamily/Winged helix DNA-binding domain"/>
    <property type="match status" value="1"/>
</dbReference>
<organism evidence="3 4">
    <name type="scientific">Frankia torreyi</name>
    <dbReference type="NCBI Taxonomy" id="1856"/>
    <lineage>
        <taxon>Bacteria</taxon>
        <taxon>Bacillati</taxon>
        <taxon>Actinomycetota</taxon>
        <taxon>Actinomycetes</taxon>
        <taxon>Frankiales</taxon>
        <taxon>Frankiaceae</taxon>
        <taxon>Frankia</taxon>
    </lineage>
</organism>
<evidence type="ECO:0000313" key="4">
    <source>
        <dbReference type="Proteomes" id="UP000032545"/>
    </source>
</evidence>
<dbReference type="SUPFAM" id="SSF46785">
    <property type="entry name" value="Winged helix' DNA-binding domain"/>
    <property type="match status" value="1"/>
</dbReference>
<gene>
    <name evidence="3" type="ORF">FF36_02355</name>
</gene>
<dbReference type="RefSeq" id="WP_044884995.1">
    <property type="nucleotide sequence ID" value="NZ_JYFN01000014.1"/>
</dbReference>
<feature type="region of interest" description="Disordered" evidence="1">
    <location>
        <begin position="108"/>
        <end position="155"/>
    </location>
</feature>
<dbReference type="SMART" id="SM00418">
    <property type="entry name" value="HTH_ARSR"/>
    <property type="match status" value="1"/>
</dbReference>
<sequence length="155" mass="16925">MVVDQGPVEHADRLFHALADATRREIVALTLTGEHSVSELARRFPMSFAAVQKHVAVLEGAGLVTKRRQGREQRVRGNADALREVHRLLDELAALWRGRIDRMAAILAEPDPFDSDPSDSDMAGSDRAGSDTASSDTADGRPADNERADGEERRA</sequence>